<evidence type="ECO:0000313" key="6">
    <source>
        <dbReference type="EMBL" id="RDJ19946.1"/>
    </source>
</evidence>
<keyword evidence="2" id="KW-0805">Transcription regulation</keyword>
<gene>
    <name evidence="6" type="ORF">DWE98_27175</name>
</gene>
<keyword evidence="7" id="KW-1185">Reference proteome</keyword>
<evidence type="ECO:0000256" key="3">
    <source>
        <dbReference type="ARBA" id="ARBA00023125"/>
    </source>
</evidence>
<evidence type="ECO:0000256" key="2">
    <source>
        <dbReference type="ARBA" id="ARBA00023015"/>
    </source>
</evidence>
<comment type="caution">
    <text evidence="6">The sequence shown here is derived from an EMBL/GenBank/DDBJ whole genome shotgun (WGS) entry which is preliminary data.</text>
</comment>
<dbReference type="PANTHER" id="PTHR30419">
    <property type="entry name" value="HTH-TYPE TRANSCRIPTIONAL REGULATOR YBHD"/>
    <property type="match status" value="1"/>
</dbReference>
<accession>A0A370KYB7</accession>
<evidence type="ECO:0000256" key="4">
    <source>
        <dbReference type="ARBA" id="ARBA00023163"/>
    </source>
</evidence>
<evidence type="ECO:0000256" key="1">
    <source>
        <dbReference type="ARBA" id="ARBA00009437"/>
    </source>
</evidence>
<proteinExistence type="inferred from homology"/>
<dbReference type="Pfam" id="PF03466">
    <property type="entry name" value="LysR_substrate"/>
    <property type="match status" value="1"/>
</dbReference>
<dbReference type="FunFam" id="1.10.10.10:FF:000001">
    <property type="entry name" value="LysR family transcriptional regulator"/>
    <property type="match status" value="1"/>
</dbReference>
<dbReference type="AlphaFoldDB" id="A0A370KYB7"/>
<sequence length="296" mass="32631">MLFDLLSLKLFVTVCEQKNIVRAADIEHISASAVSKRISILERILKTPLFTRSNRGLELTPAAYSLLQHARTILRDISQMETELADHSKGIRGQIRLHASLSTVVQYLPADIRDFMTLHPGVLIDLEEGLSQDVVRAVSENAADIGIFGGNALVSGLHILPYRSDRLVVIMPEDHALSSAAKLKFDEVAEHDLVGPQKGSYLNSLVLRAAADLSKPLRLRIRVNGFEPARSMVEAKLGIALVPEHHAARYVATAPLVAVPLDEDWAVRHWNICVRDVLSLPAPVQLLMTHLGTRHA</sequence>
<dbReference type="InterPro" id="IPR000847">
    <property type="entry name" value="LysR_HTH_N"/>
</dbReference>
<dbReference type="EMBL" id="QQTP01000025">
    <property type="protein sequence ID" value="RDJ19946.1"/>
    <property type="molecule type" value="Genomic_DNA"/>
</dbReference>
<dbReference type="CDD" id="cd08421">
    <property type="entry name" value="PBP2_LTTR_like_1"/>
    <property type="match status" value="1"/>
</dbReference>
<dbReference type="InterPro" id="IPR050950">
    <property type="entry name" value="HTH-type_LysR_regulators"/>
</dbReference>
<dbReference type="Pfam" id="PF00126">
    <property type="entry name" value="HTH_1"/>
    <property type="match status" value="1"/>
</dbReference>
<protein>
    <submittedName>
        <fullName evidence="6">LysR family transcriptional regulator</fullName>
    </submittedName>
</protein>
<keyword evidence="3" id="KW-0238">DNA-binding</keyword>
<dbReference type="InterPro" id="IPR036390">
    <property type="entry name" value="WH_DNA-bd_sf"/>
</dbReference>
<dbReference type="PROSITE" id="PS50931">
    <property type="entry name" value="HTH_LYSR"/>
    <property type="match status" value="1"/>
</dbReference>
<dbReference type="SUPFAM" id="SSF53850">
    <property type="entry name" value="Periplasmic binding protein-like II"/>
    <property type="match status" value="1"/>
</dbReference>
<dbReference type="Gene3D" id="1.10.10.10">
    <property type="entry name" value="Winged helix-like DNA-binding domain superfamily/Winged helix DNA-binding domain"/>
    <property type="match status" value="1"/>
</dbReference>
<keyword evidence="4" id="KW-0804">Transcription</keyword>
<dbReference type="PANTHER" id="PTHR30419:SF2">
    <property type="entry name" value="LYSR FAMILY TRANSCRIPTIONAL REGULATOR"/>
    <property type="match status" value="1"/>
</dbReference>
<dbReference type="OrthoDB" id="9785974at2"/>
<dbReference type="GO" id="GO:0003700">
    <property type="term" value="F:DNA-binding transcription factor activity"/>
    <property type="evidence" value="ECO:0007669"/>
    <property type="project" value="InterPro"/>
</dbReference>
<dbReference type="GO" id="GO:0005829">
    <property type="term" value="C:cytosol"/>
    <property type="evidence" value="ECO:0007669"/>
    <property type="project" value="TreeGrafter"/>
</dbReference>
<dbReference type="InterPro" id="IPR036388">
    <property type="entry name" value="WH-like_DNA-bd_sf"/>
</dbReference>
<comment type="similarity">
    <text evidence="1">Belongs to the LysR transcriptional regulatory family.</text>
</comment>
<evidence type="ECO:0000259" key="5">
    <source>
        <dbReference type="PROSITE" id="PS50931"/>
    </source>
</evidence>
<dbReference type="RefSeq" id="WP_114832454.1">
    <property type="nucleotide sequence ID" value="NZ_QQTO01000030.1"/>
</dbReference>
<feature type="domain" description="HTH lysR-type" evidence="5">
    <location>
        <begin position="1"/>
        <end position="60"/>
    </location>
</feature>
<organism evidence="6 7">
    <name type="scientific">Bosea caraganae</name>
    <dbReference type="NCBI Taxonomy" id="2763117"/>
    <lineage>
        <taxon>Bacteria</taxon>
        <taxon>Pseudomonadati</taxon>
        <taxon>Pseudomonadota</taxon>
        <taxon>Alphaproteobacteria</taxon>
        <taxon>Hyphomicrobiales</taxon>
        <taxon>Boseaceae</taxon>
        <taxon>Bosea</taxon>
    </lineage>
</organism>
<dbReference type="SUPFAM" id="SSF46785">
    <property type="entry name" value="Winged helix' DNA-binding domain"/>
    <property type="match status" value="1"/>
</dbReference>
<name>A0A370KYB7_9HYPH</name>
<dbReference type="InterPro" id="IPR005119">
    <property type="entry name" value="LysR_subst-bd"/>
</dbReference>
<dbReference type="Proteomes" id="UP000255207">
    <property type="component" value="Unassembled WGS sequence"/>
</dbReference>
<evidence type="ECO:0000313" key="7">
    <source>
        <dbReference type="Proteomes" id="UP000255207"/>
    </source>
</evidence>
<dbReference type="GO" id="GO:0003677">
    <property type="term" value="F:DNA binding"/>
    <property type="evidence" value="ECO:0007669"/>
    <property type="project" value="UniProtKB-KW"/>
</dbReference>
<reference evidence="7" key="1">
    <citation type="submission" date="2018-07" db="EMBL/GenBank/DDBJ databases">
        <authorList>
            <person name="Safronova V.I."/>
            <person name="Chirak E.R."/>
            <person name="Sazanova A.L."/>
        </authorList>
    </citation>
    <scope>NUCLEOTIDE SEQUENCE [LARGE SCALE GENOMIC DNA]</scope>
    <source>
        <strain evidence="7">RCAM04685</strain>
    </source>
</reference>
<dbReference type="Gene3D" id="3.40.190.290">
    <property type="match status" value="1"/>
</dbReference>